<keyword evidence="10" id="KW-1185">Reference proteome</keyword>
<dbReference type="FunFam" id="1.20.5.110:FF:000058">
    <property type="entry name" value="VAM7p Vacuolar SNARE protein"/>
    <property type="match status" value="1"/>
</dbReference>
<dbReference type="AlphaFoldDB" id="A0A0M8MXA3"/>
<evidence type="ECO:0000256" key="5">
    <source>
        <dbReference type="SAM" id="Coils"/>
    </source>
</evidence>
<dbReference type="SMART" id="SM00312">
    <property type="entry name" value="PX"/>
    <property type="match status" value="1"/>
</dbReference>
<protein>
    <submittedName>
        <fullName evidence="9">Endosomal t-snare</fullName>
    </submittedName>
</protein>
<dbReference type="GO" id="GO:0000329">
    <property type="term" value="C:fungal-type vacuole membrane"/>
    <property type="evidence" value="ECO:0007669"/>
    <property type="project" value="UniProtKB-ARBA"/>
</dbReference>
<feature type="domain" description="T-SNARE coiled-coil homology" evidence="7">
    <location>
        <begin position="194"/>
        <end position="256"/>
    </location>
</feature>
<feature type="domain" description="PX" evidence="8">
    <location>
        <begin position="4"/>
        <end position="134"/>
    </location>
</feature>
<dbReference type="InterPro" id="IPR000727">
    <property type="entry name" value="T_SNARE_dom"/>
</dbReference>
<dbReference type="SMART" id="SM00397">
    <property type="entry name" value="t_SNARE"/>
    <property type="match status" value="1"/>
</dbReference>
<dbReference type="EMBL" id="LGAV01000002">
    <property type="protein sequence ID" value="KOS15401.1"/>
    <property type="molecule type" value="Genomic_DNA"/>
</dbReference>
<keyword evidence="3 5" id="KW-0175">Coiled coil</keyword>
<evidence type="ECO:0000256" key="3">
    <source>
        <dbReference type="ARBA" id="ARBA00023054"/>
    </source>
</evidence>
<feature type="region of interest" description="Disordered" evidence="6">
    <location>
        <begin position="137"/>
        <end position="162"/>
    </location>
</feature>
<keyword evidence="2" id="KW-0926">Vacuole</keyword>
<dbReference type="Proteomes" id="UP000037751">
    <property type="component" value="Unassembled WGS sequence"/>
</dbReference>
<dbReference type="CDD" id="cd15858">
    <property type="entry name" value="SNARE_VAM7"/>
    <property type="match status" value="1"/>
</dbReference>
<sequence>MTAAPLQRVTVPSFEYRTSPEPHYLYAVHVELPTHAWTVYRRYSDFAALHAAFAQRPPPYALPPKHNLQYSWRKIKSLGGYLSPSQEQQNRELAEAKERQAELERYVRAMVAAANPYWRESEPFQTFIELADHASPRSWSMTPSTAARPAQDKRAPTAESRHSWLAGAGHRAKAQETDTTRPMSDTELMQHQTHTLMAAQDQQADQLAKILRRQREIGLSIHDELQEQQELIQSLTTDVQNTKTRMNNASERMQRLGH</sequence>
<proteinExistence type="predicted"/>
<dbReference type="OrthoDB" id="428895at2759"/>
<evidence type="ECO:0000256" key="6">
    <source>
        <dbReference type="SAM" id="MobiDB-lite"/>
    </source>
</evidence>
<evidence type="ECO:0000259" key="7">
    <source>
        <dbReference type="PROSITE" id="PS50192"/>
    </source>
</evidence>
<gene>
    <name evidence="9" type="ORF">Malapachy_2663</name>
</gene>
<dbReference type="SUPFAM" id="SSF58038">
    <property type="entry name" value="SNARE fusion complex"/>
    <property type="match status" value="1"/>
</dbReference>
<dbReference type="GeneID" id="28729026"/>
<evidence type="ECO:0000256" key="2">
    <source>
        <dbReference type="ARBA" id="ARBA00022554"/>
    </source>
</evidence>
<dbReference type="GO" id="GO:0007034">
    <property type="term" value="P:vacuolar transport"/>
    <property type="evidence" value="ECO:0007669"/>
    <property type="project" value="UniProtKB-ARBA"/>
</dbReference>
<comment type="caution">
    <text evidence="9">The sequence shown here is derived from an EMBL/GenBank/DDBJ whole genome shotgun (WGS) entry which is preliminary data.</text>
</comment>
<dbReference type="RefSeq" id="XP_017993033.1">
    <property type="nucleotide sequence ID" value="XM_018137151.1"/>
</dbReference>
<dbReference type="PROSITE" id="PS50192">
    <property type="entry name" value="T_SNARE"/>
    <property type="match status" value="1"/>
</dbReference>
<dbReference type="VEuPathDB" id="FungiDB:Malapachy_2663"/>
<dbReference type="GO" id="GO:0097576">
    <property type="term" value="P:vacuole fusion"/>
    <property type="evidence" value="ECO:0007669"/>
    <property type="project" value="UniProtKB-ARBA"/>
</dbReference>
<dbReference type="Pfam" id="PF00787">
    <property type="entry name" value="PX"/>
    <property type="match status" value="1"/>
</dbReference>
<dbReference type="GO" id="GO:0035091">
    <property type="term" value="F:phosphatidylinositol binding"/>
    <property type="evidence" value="ECO:0007669"/>
    <property type="project" value="InterPro"/>
</dbReference>
<dbReference type="STRING" id="77020.A0A0M8MXA3"/>
<evidence type="ECO:0000256" key="1">
    <source>
        <dbReference type="ARBA" id="ARBA00004116"/>
    </source>
</evidence>
<dbReference type="PROSITE" id="PS50195">
    <property type="entry name" value="PX"/>
    <property type="match status" value="1"/>
</dbReference>
<feature type="coiled-coil region" evidence="5">
    <location>
        <begin position="225"/>
        <end position="252"/>
    </location>
</feature>
<dbReference type="InterPro" id="IPR036871">
    <property type="entry name" value="PX_dom_sf"/>
</dbReference>
<evidence type="ECO:0000313" key="10">
    <source>
        <dbReference type="Proteomes" id="UP000037751"/>
    </source>
</evidence>
<organism evidence="9 10">
    <name type="scientific">Malassezia pachydermatis</name>
    <dbReference type="NCBI Taxonomy" id="77020"/>
    <lineage>
        <taxon>Eukaryota</taxon>
        <taxon>Fungi</taxon>
        <taxon>Dikarya</taxon>
        <taxon>Basidiomycota</taxon>
        <taxon>Ustilaginomycotina</taxon>
        <taxon>Malasseziomycetes</taxon>
        <taxon>Malasseziales</taxon>
        <taxon>Malasseziaceae</taxon>
        <taxon>Malassezia</taxon>
    </lineage>
</organism>
<dbReference type="GO" id="GO:0016192">
    <property type="term" value="P:vesicle-mediated transport"/>
    <property type="evidence" value="ECO:0007669"/>
    <property type="project" value="UniProtKB-ARBA"/>
</dbReference>
<dbReference type="Gene3D" id="1.20.5.110">
    <property type="match status" value="1"/>
</dbReference>
<feature type="compositionally biased region" description="Basic and acidic residues" evidence="6">
    <location>
        <begin position="150"/>
        <end position="162"/>
    </location>
</feature>
<comment type="function">
    <text evidence="4">Essential for proper morphogenesis of the vacuole. May exist as structural reinforcement on the surface of the vacuolar membrane and be required for maintenance against rupture by osmotic pressure.</text>
</comment>
<dbReference type="Gene3D" id="3.30.1520.10">
    <property type="entry name" value="Phox-like domain"/>
    <property type="match status" value="1"/>
</dbReference>
<evidence type="ECO:0000259" key="8">
    <source>
        <dbReference type="PROSITE" id="PS50195"/>
    </source>
</evidence>
<dbReference type="SUPFAM" id="SSF64268">
    <property type="entry name" value="PX domain"/>
    <property type="match status" value="1"/>
</dbReference>
<comment type="subcellular location">
    <subcellularLocation>
        <location evidence="1">Vacuole</location>
    </subcellularLocation>
</comment>
<dbReference type="InterPro" id="IPR001683">
    <property type="entry name" value="PX_dom"/>
</dbReference>
<reference evidence="9 10" key="1">
    <citation type="submission" date="2015-07" db="EMBL/GenBank/DDBJ databases">
        <title>Draft Genome Sequence of Malassezia furfur CBS1878 and Malassezia pachydermatis CBS1879.</title>
        <authorList>
            <person name="Triana S."/>
            <person name="Ohm R."/>
            <person name="Gonzalez A."/>
            <person name="DeCock H."/>
            <person name="Restrepo S."/>
            <person name="Celis A."/>
        </authorList>
    </citation>
    <scope>NUCLEOTIDE SEQUENCE [LARGE SCALE GENOMIC DNA]</scope>
    <source>
        <strain evidence="9 10">CBS 1879</strain>
    </source>
</reference>
<name>A0A0M8MXA3_9BASI</name>
<accession>A0A0M8MXA3</accession>
<evidence type="ECO:0000256" key="4">
    <source>
        <dbReference type="ARBA" id="ARBA00054927"/>
    </source>
</evidence>
<evidence type="ECO:0000313" key="9">
    <source>
        <dbReference type="EMBL" id="KOS15401.1"/>
    </source>
</evidence>